<dbReference type="RefSeq" id="WP_173749202.1">
    <property type="nucleotide sequence ID" value="NZ_JAAITA010000008.1"/>
</dbReference>
<feature type="transmembrane region" description="Helical" evidence="1">
    <location>
        <begin position="12"/>
        <end position="32"/>
    </location>
</feature>
<evidence type="ECO:0000256" key="1">
    <source>
        <dbReference type="SAM" id="Phobius"/>
    </source>
</evidence>
<gene>
    <name evidence="2" type="ORF">G5A70_08245</name>
</gene>
<dbReference type="Pfam" id="PF06541">
    <property type="entry name" value="ABC_trans_CmpB"/>
    <property type="match status" value="1"/>
</dbReference>
<comment type="caution">
    <text evidence="2">The sequence shown here is derived from an EMBL/GenBank/DDBJ whole genome shotgun (WGS) entry which is preliminary data.</text>
</comment>
<keyword evidence="1" id="KW-0472">Membrane</keyword>
<keyword evidence="3" id="KW-1185">Reference proteome</keyword>
<reference evidence="2 3" key="1">
    <citation type="journal article" date="2020" name="Cell Host Microbe">
        <title>Functional and Genomic Variation between Human-Derived Isolates of Lachnospiraceae Reveals Inter- and Intra-Species Diversity.</title>
        <authorList>
            <person name="Sorbara M.T."/>
            <person name="Littmann E.R."/>
            <person name="Fontana E."/>
            <person name="Moody T.U."/>
            <person name="Kohout C.E."/>
            <person name="Gjonbalaj M."/>
            <person name="Eaton V."/>
            <person name="Seok R."/>
            <person name="Leiner I.M."/>
            <person name="Pamer E.G."/>
        </authorList>
    </citation>
    <scope>NUCLEOTIDE SEQUENCE [LARGE SCALE GENOMIC DNA]</scope>
    <source>
        <strain evidence="2 3">MSK.15.26</strain>
    </source>
</reference>
<evidence type="ECO:0000313" key="2">
    <source>
        <dbReference type="EMBL" id="NSJ86166.1"/>
    </source>
</evidence>
<feature type="transmembrane region" description="Helical" evidence="1">
    <location>
        <begin position="115"/>
        <end position="134"/>
    </location>
</feature>
<accession>A0ABX2IA86</accession>
<feature type="transmembrane region" description="Helical" evidence="1">
    <location>
        <begin position="44"/>
        <end position="65"/>
    </location>
</feature>
<organism evidence="2 3">
    <name type="scientific">Blautia hansenii</name>
    <name type="common">Ruminococcus hansenii</name>
    <dbReference type="NCBI Taxonomy" id="1322"/>
    <lineage>
        <taxon>Bacteria</taxon>
        <taxon>Bacillati</taxon>
        <taxon>Bacillota</taxon>
        <taxon>Clostridia</taxon>
        <taxon>Lachnospirales</taxon>
        <taxon>Lachnospiraceae</taxon>
        <taxon>Blautia</taxon>
    </lineage>
</organism>
<keyword evidence="1" id="KW-1133">Transmembrane helix</keyword>
<dbReference type="InterPro" id="IPR010540">
    <property type="entry name" value="CmpB_TMEM229"/>
</dbReference>
<dbReference type="EMBL" id="JAAITA010000008">
    <property type="protein sequence ID" value="NSJ86166.1"/>
    <property type="molecule type" value="Genomic_DNA"/>
</dbReference>
<sequence length="195" mass="22666">MWTKAVLGTDVYHIIQWFLIYSILGWVVESIYMSICNRKLTNRGFVRGPICPIYGVGALTVYFLLRPVDHNLYLLYLMGCIIPTLLEYGTALLMLKIFGEVWWDYSQKPFNYKGILCLESTVAWGFYTLGLFLFLHKGVERVVESYSFQTGTRLGGILLLIFAVDFAYALYQKKKDCIPDSFQEFKEGILAFRWR</sequence>
<protein>
    <submittedName>
        <fullName evidence="2">ABC transporter permease</fullName>
    </submittedName>
</protein>
<dbReference type="Proteomes" id="UP000822142">
    <property type="component" value="Unassembled WGS sequence"/>
</dbReference>
<feature type="transmembrane region" description="Helical" evidence="1">
    <location>
        <begin position="71"/>
        <end position="95"/>
    </location>
</feature>
<feature type="transmembrane region" description="Helical" evidence="1">
    <location>
        <begin position="154"/>
        <end position="171"/>
    </location>
</feature>
<proteinExistence type="predicted"/>
<keyword evidence="1" id="KW-0812">Transmembrane</keyword>
<name>A0ABX2IA86_BLAHA</name>
<evidence type="ECO:0000313" key="3">
    <source>
        <dbReference type="Proteomes" id="UP000822142"/>
    </source>
</evidence>